<evidence type="ECO:0000313" key="1">
    <source>
        <dbReference type="EMBL" id="KXG75650.1"/>
    </source>
</evidence>
<keyword evidence="2" id="KW-1185">Reference proteome</keyword>
<dbReference type="Proteomes" id="UP000070456">
    <property type="component" value="Unassembled WGS sequence"/>
</dbReference>
<dbReference type="AlphaFoldDB" id="A0A140L525"/>
<comment type="caution">
    <text evidence="1">The sequence shown here is derived from an EMBL/GenBank/DDBJ whole genome shotgun (WGS) entry which is preliminary data.</text>
</comment>
<proteinExistence type="predicted"/>
<evidence type="ECO:0000313" key="2">
    <source>
        <dbReference type="Proteomes" id="UP000070456"/>
    </source>
</evidence>
<reference evidence="1 2" key="1">
    <citation type="submission" date="2015-12" db="EMBL/GenBank/DDBJ databases">
        <title>Draft genome sequence of the thermoanaerobe Thermotalea metallivorans, an isolate from the runoff channel of the Great Artesian Basin, Australia.</title>
        <authorList>
            <person name="Patel B.K."/>
        </authorList>
    </citation>
    <scope>NUCLEOTIDE SEQUENCE [LARGE SCALE GENOMIC DNA]</scope>
    <source>
        <strain evidence="1 2">B2-1</strain>
    </source>
</reference>
<protein>
    <submittedName>
        <fullName evidence="1">Uncharacterized protein</fullName>
    </submittedName>
</protein>
<sequence length="197" mass="22965">MRKLILFLCLFVLGFSMVYAMTNKYIMKDKQEMIPPGLTWDNTTEIIDCKNGSWTIETFPDKYWRPFDELQSEEVLNILENGEKVAEFGCPEAAKLNKNSKDLVIIRGQYLGGSGLMNLGAQAIFRGADDLKYYATYYLLDTDLERVLLYERLKPNMVVRIHAYVDPKPTDNLEIGRKVYNFYPVKFEIWEIKEDSE</sequence>
<gene>
    <name evidence="1" type="ORF">AN619_16460</name>
</gene>
<organism evidence="1 2">
    <name type="scientific">Thermotalea metallivorans</name>
    <dbReference type="NCBI Taxonomy" id="520762"/>
    <lineage>
        <taxon>Bacteria</taxon>
        <taxon>Bacillati</taxon>
        <taxon>Bacillota</taxon>
        <taxon>Clostridia</taxon>
        <taxon>Peptostreptococcales</taxon>
        <taxon>Thermotaleaceae</taxon>
        <taxon>Thermotalea</taxon>
    </lineage>
</organism>
<accession>A0A140L525</accession>
<dbReference type="EMBL" id="LOEE01000032">
    <property type="protein sequence ID" value="KXG75650.1"/>
    <property type="molecule type" value="Genomic_DNA"/>
</dbReference>
<name>A0A140L525_9FIRM</name>